<name>A0A0K2G6I3_NITMO</name>
<dbReference type="AlphaFoldDB" id="A0A0K2G6I3"/>
<dbReference type="Gene3D" id="3.40.30.10">
    <property type="entry name" value="Glutaredoxin"/>
    <property type="match status" value="1"/>
</dbReference>
<dbReference type="InterPro" id="IPR036249">
    <property type="entry name" value="Thioredoxin-like_sf"/>
</dbReference>
<accession>A0A0K2G6I3</accession>
<dbReference type="STRING" id="42253.NITMOv2_0100"/>
<organism evidence="2 3">
    <name type="scientific">Nitrospira moscoviensis</name>
    <dbReference type="NCBI Taxonomy" id="42253"/>
    <lineage>
        <taxon>Bacteria</taxon>
        <taxon>Pseudomonadati</taxon>
        <taxon>Nitrospirota</taxon>
        <taxon>Nitrospiria</taxon>
        <taxon>Nitrospirales</taxon>
        <taxon>Nitrospiraceae</taxon>
        <taxon>Nitrospira</taxon>
    </lineage>
</organism>
<protein>
    <recommendedName>
        <fullName evidence="1">Thioredoxin domain-containing protein</fullName>
    </recommendedName>
</protein>
<dbReference type="SUPFAM" id="SSF52833">
    <property type="entry name" value="Thioredoxin-like"/>
    <property type="match status" value="1"/>
</dbReference>
<evidence type="ECO:0000313" key="3">
    <source>
        <dbReference type="Proteomes" id="UP000069205"/>
    </source>
</evidence>
<dbReference type="EMBL" id="CP011801">
    <property type="protein sequence ID" value="ALA56540.1"/>
    <property type="molecule type" value="Genomic_DNA"/>
</dbReference>
<dbReference type="OrthoDB" id="9811352at2"/>
<feature type="domain" description="Thioredoxin" evidence="1">
    <location>
        <begin position="5"/>
        <end position="159"/>
    </location>
</feature>
<sequence>MNQRASSLLKAPELRVSRWLDGYGRPCAPLKLADLGTGYRIIFCFQHWCPGCHSTGFPTMKKLVKALSPKGFGFAVVQTVFEGKDVNTFERMRDAQLLYDLQVPFGYDAPERGYPTIMSDYHTRGTPWFIVINPSGEPIYGGFTLDAEGLIASADYLSSVTTEPA</sequence>
<evidence type="ECO:0000313" key="2">
    <source>
        <dbReference type="EMBL" id="ALA56540.1"/>
    </source>
</evidence>
<dbReference type="PROSITE" id="PS51352">
    <property type="entry name" value="THIOREDOXIN_2"/>
    <property type="match status" value="1"/>
</dbReference>
<dbReference type="InterPro" id="IPR013766">
    <property type="entry name" value="Thioredoxin_domain"/>
</dbReference>
<proteinExistence type="predicted"/>
<dbReference type="PATRIC" id="fig|42253.5.peg.99"/>
<reference evidence="2 3" key="1">
    <citation type="journal article" date="2015" name="Proc. Natl. Acad. Sci. U.S.A.">
        <title>Expanded metabolic versatility of ubiquitous nitrite-oxidizing bacteria from the genus Nitrospira.</title>
        <authorList>
            <person name="Koch H."/>
            <person name="Lucker S."/>
            <person name="Albertsen M."/>
            <person name="Kitzinger K."/>
            <person name="Herbold C."/>
            <person name="Spieck E."/>
            <person name="Nielsen P.H."/>
            <person name="Wagner M."/>
            <person name="Daims H."/>
        </authorList>
    </citation>
    <scope>NUCLEOTIDE SEQUENCE [LARGE SCALE GENOMIC DNA]</scope>
    <source>
        <strain evidence="2 3">NSP M-1</strain>
    </source>
</reference>
<dbReference type="KEGG" id="nmv:NITMOv2_0100"/>
<keyword evidence="3" id="KW-1185">Reference proteome</keyword>
<evidence type="ECO:0000259" key="1">
    <source>
        <dbReference type="PROSITE" id="PS51352"/>
    </source>
</evidence>
<gene>
    <name evidence="2" type="ORF">NITMOv2_0100</name>
</gene>
<dbReference type="Proteomes" id="UP000069205">
    <property type="component" value="Chromosome"/>
</dbReference>